<dbReference type="InterPro" id="IPR019775">
    <property type="entry name" value="WD40_repeat_CS"/>
</dbReference>
<dbReference type="SUPFAM" id="SSF50998">
    <property type="entry name" value="Quinoprotein alcohol dehydrogenase-like"/>
    <property type="match status" value="1"/>
</dbReference>
<dbReference type="InterPro" id="IPR015943">
    <property type="entry name" value="WD40/YVTN_repeat-like_dom_sf"/>
</dbReference>
<dbReference type="PROSITE" id="PS50082">
    <property type="entry name" value="WD_REPEATS_2"/>
    <property type="match status" value="4"/>
</dbReference>
<evidence type="ECO:0000313" key="4">
    <source>
        <dbReference type="EMBL" id="KDN81281.1"/>
    </source>
</evidence>
<gene>
    <name evidence="4" type="ORF">KCH_69130</name>
</gene>
<accession>A0A066YT71</accession>
<evidence type="ECO:0000256" key="3">
    <source>
        <dbReference type="PROSITE-ProRule" id="PRU00221"/>
    </source>
</evidence>
<dbReference type="Proteomes" id="UP000027178">
    <property type="component" value="Unassembled WGS sequence"/>
</dbReference>
<reference evidence="4 5" key="1">
    <citation type="submission" date="2014-05" db="EMBL/GenBank/DDBJ databases">
        <title>Draft Genome Sequence of Kitasatospora cheerisanensis KCTC 2395.</title>
        <authorList>
            <person name="Nam D.H."/>
        </authorList>
    </citation>
    <scope>NUCLEOTIDE SEQUENCE [LARGE SCALE GENOMIC DNA]</scope>
    <source>
        <strain evidence="4 5">KCTC 2395</strain>
    </source>
</reference>
<dbReference type="eggNOG" id="COG2319">
    <property type="taxonomic scope" value="Bacteria"/>
</dbReference>
<feature type="repeat" description="WD" evidence="3">
    <location>
        <begin position="16"/>
        <end position="37"/>
    </location>
</feature>
<dbReference type="InterPro" id="IPR001680">
    <property type="entry name" value="WD40_rpt"/>
</dbReference>
<feature type="repeat" description="WD" evidence="3">
    <location>
        <begin position="39"/>
        <end position="82"/>
    </location>
</feature>
<dbReference type="PANTHER" id="PTHR22847">
    <property type="entry name" value="WD40 REPEAT PROTEIN"/>
    <property type="match status" value="1"/>
</dbReference>
<dbReference type="Gene3D" id="2.130.10.10">
    <property type="entry name" value="YVTN repeat-like/Quinoprotein amine dehydrogenase"/>
    <property type="match status" value="2"/>
</dbReference>
<proteinExistence type="predicted"/>
<dbReference type="InterPro" id="IPR011047">
    <property type="entry name" value="Quinoprotein_ADH-like_sf"/>
</dbReference>
<keyword evidence="1 3" id="KW-0853">WD repeat</keyword>
<protein>
    <submittedName>
        <fullName evidence="4">Uncharacterized protein</fullName>
    </submittedName>
</protein>
<dbReference type="PATRIC" id="fig|1348663.4.peg.6691"/>
<feature type="repeat" description="WD" evidence="3">
    <location>
        <begin position="225"/>
        <end position="268"/>
    </location>
</feature>
<organism evidence="4 5">
    <name type="scientific">Kitasatospora cheerisanensis KCTC 2395</name>
    <dbReference type="NCBI Taxonomy" id="1348663"/>
    <lineage>
        <taxon>Bacteria</taxon>
        <taxon>Bacillati</taxon>
        <taxon>Actinomycetota</taxon>
        <taxon>Actinomycetes</taxon>
        <taxon>Kitasatosporales</taxon>
        <taxon>Streptomycetaceae</taxon>
        <taxon>Kitasatospora</taxon>
    </lineage>
</organism>
<evidence type="ECO:0000256" key="2">
    <source>
        <dbReference type="ARBA" id="ARBA00022737"/>
    </source>
</evidence>
<dbReference type="PROSITE" id="PS00678">
    <property type="entry name" value="WD_REPEATS_1"/>
    <property type="match status" value="2"/>
</dbReference>
<dbReference type="SMART" id="SM00320">
    <property type="entry name" value="WD40"/>
    <property type="match status" value="3"/>
</dbReference>
<feature type="repeat" description="WD" evidence="3">
    <location>
        <begin position="136"/>
        <end position="179"/>
    </location>
</feature>
<keyword evidence="2" id="KW-0677">Repeat</keyword>
<dbReference type="AlphaFoldDB" id="A0A066YT71"/>
<sequence>MAAVATVTLDGRSVAVTASSDRTVRRWDLATGRQLGPSLTGHGAEVHRVATGTLDGRPVAVTGAYDETIRLWDVASGAPIGEPLSDPDGRTVPRAVTALDGRLLAVTSGGHGSGRPLQVWDVAARERIGSFPAGRRRSHADRIVAVALTVLDGRPVAVTSGDDQTVRVWDAATGREIGDPPTRHFPVRSLATATVDDHPLALLGGDARTARLVDLGTGQALGEPLRGHADTVNAVALGTVNGRAVAVTGSWDATVRAWDALTGDQLGAEMAFPAPVHAVALAPDGLVAVGFGSELGAFRL</sequence>
<dbReference type="EMBL" id="JNBY01000148">
    <property type="protein sequence ID" value="KDN81281.1"/>
    <property type="molecule type" value="Genomic_DNA"/>
</dbReference>
<dbReference type="HOGENOM" id="CLU_000288_57_33_11"/>
<name>A0A066YT71_9ACTN</name>
<keyword evidence="5" id="KW-1185">Reference proteome</keyword>
<comment type="caution">
    <text evidence="4">The sequence shown here is derived from an EMBL/GenBank/DDBJ whole genome shotgun (WGS) entry which is preliminary data.</text>
</comment>
<dbReference type="PANTHER" id="PTHR22847:SF637">
    <property type="entry name" value="WD REPEAT DOMAIN 5B"/>
    <property type="match status" value="1"/>
</dbReference>
<evidence type="ECO:0000256" key="1">
    <source>
        <dbReference type="ARBA" id="ARBA00022574"/>
    </source>
</evidence>
<dbReference type="PRINTS" id="PR00320">
    <property type="entry name" value="GPROTEINBRPT"/>
</dbReference>
<dbReference type="Pfam" id="PF00400">
    <property type="entry name" value="WD40"/>
    <property type="match status" value="3"/>
</dbReference>
<dbReference type="InterPro" id="IPR020472">
    <property type="entry name" value="WD40_PAC1"/>
</dbReference>
<evidence type="ECO:0000313" key="5">
    <source>
        <dbReference type="Proteomes" id="UP000027178"/>
    </source>
</evidence>